<evidence type="ECO:0000313" key="4">
    <source>
        <dbReference type="EMBL" id="GAA0958177.1"/>
    </source>
</evidence>
<dbReference type="Gene3D" id="1.20.144.10">
    <property type="entry name" value="Phosphatidic acid phosphatase type 2/haloperoxidase"/>
    <property type="match status" value="1"/>
</dbReference>
<reference evidence="4 5" key="1">
    <citation type="journal article" date="2019" name="Int. J. Syst. Evol. Microbiol.">
        <title>The Global Catalogue of Microorganisms (GCM) 10K type strain sequencing project: providing services to taxonomists for standard genome sequencing and annotation.</title>
        <authorList>
            <consortium name="The Broad Institute Genomics Platform"/>
            <consortium name="The Broad Institute Genome Sequencing Center for Infectious Disease"/>
            <person name="Wu L."/>
            <person name="Ma J."/>
        </authorList>
    </citation>
    <scope>NUCLEOTIDE SEQUENCE [LARGE SCALE GENOMIC DNA]</scope>
    <source>
        <strain evidence="4 5">JCM 11444</strain>
    </source>
</reference>
<dbReference type="Pfam" id="PF01569">
    <property type="entry name" value="PAP2"/>
    <property type="match status" value="1"/>
</dbReference>
<feature type="transmembrane region" description="Helical" evidence="2">
    <location>
        <begin position="205"/>
        <end position="226"/>
    </location>
</feature>
<accession>A0ABN1RJ31</accession>
<feature type="domain" description="Phosphatidic acid phosphatase type 2/haloperoxidase" evidence="3">
    <location>
        <begin position="169"/>
        <end position="279"/>
    </location>
</feature>
<dbReference type="SMART" id="SM00014">
    <property type="entry name" value="acidPPc"/>
    <property type="match status" value="1"/>
</dbReference>
<organism evidence="4 5">
    <name type="scientific">Streptomyces rhizosphaericus</name>
    <dbReference type="NCBI Taxonomy" id="114699"/>
    <lineage>
        <taxon>Bacteria</taxon>
        <taxon>Bacillati</taxon>
        <taxon>Actinomycetota</taxon>
        <taxon>Actinomycetes</taxon>
        <taxon>Kitasatosporales</taxon>
        <taxon>Streptomycetaceae</taxon>
        <taxon>Streptomyces</taxon>
        <taxon>Streptomyces violaceusniger group</taxon>
    </lineage>
</organism>
<evidence type="ECO:0000313" key="5">
    <source>
        <dbReference type="Proteomes" id="UP001500418"/>
    </source>
</evidence>
<name>A0ABN1RJ31_9ACTN</name>
<dbReference type="InterPro" id="IPR036938">
    <property type="entry name" value="PAP2/HPO_sf"/>
</dbReference>
<feature type="transmembrane region" description="Helical" evidence="2">
    <location>
        <begin position="133"/>
        <end position="154"/>
    </location>
</feature>
<comment type="caution">
    <text evidence="4">The sequence shown here is derived from an EMBL/GenBank/DDBJ whole genome shotgun (WGS) entry which is preliminary data.</text>
</comment>
<keyword evidence="2" id="KW-0812">Transmembrane</keyword>
<feature type="transmembrane region" description="Helical" evidence="2">
    <location>
        <begin position="166"/>
        <end position="185"/>
    </location>
</feature>
<dbReference type="Proteomes" id="UP001500418">
    <property type="component" value="Unassembled WGS sequence"/>
</dbReference>
<feature type="compositionally biased region" description="Polar residues" evidence="1">
    <location>
        <begin position="1"/>
        <end position="10"/>
    </location>
</feature>
<protein>
    <recommendedName>
        <fullName evidence="3">Phosphatidic acid phosphatase type 2/haloperoxidase domain-containing protein</fullName>
    </recommendedName>
</protein>
<feature type="region of interest" description="Disordered" evidence="1">
    <location>
        <begin position="1"/>
        <end position="79"/>
    </location>
</feature>
<evidence type="ECO:0000256" key="1">
    <source>
        <dbReference type="SAM" id="MobiDB-lite"/>
    </source>
</evidence>
<evidence type="ECO:0000256" key="2">
    <source>
        <dbReference type="SAM" id="Phobius"/>
    </source>
</evidence>
<proteinExistence type="predicted"/>
<keyword evidence="2" id="KW-0472">Membrane</keyword>
<gene>
    <name evidence="4" type="ORF">GCM10009575_089530</name>
</gene>
<feature type="transmembrane region" description="Helical" evidence="2">
    <location>
        <begin position="86"/>
        <end position="105"/>
    </location>
</feature>
<keyword evidence="2" id="KW-1133">Transmembrane helix</keyword>
<keyword evidence="5" id="KW-1185">Reference proteome</keyword>
<dbReference type="SUPFAM" id="SSF48317">
    <property type="entry name" value="Acid phosphatase/Vanadium-dependent haloperoxidase"/>
    <property type="match status" value="1"/>
</dbReference>
<feature type="compositionally biased region" description="Pro residues" evidence="1">
    <location>
        <begin position="64"/>
        <end position="74"/>
    </location>
</feature>
<feature type="region of interest" description="Disordered" evidence="1">
    <location>
        <begin position="285"/>
        <end position="348"/>
    </location>
</feature>
<dbReference type="InterPro" id="IPR000326">
    <property type="entry name" value="PAP2/HPO"/>
</dbReference>
<dbReference type="EMBL" id="BAAAID010000108">
    <property type="protein sequence ID" value="GAA0958177.1"/>
    <property type="molecule type" value="Genomic_DNA"/>
</dbReference>
<sequence length="348" mass="35812">MRETPRSQGTAGDAEPVLPQPRPGCALAHTTGASGSGSPHRSDGRPPQTPRGARHTDRHGGPGTTPPVPGPPTVHSPSAPRAPLPAVLAPLALIALLALCTWQIAAHGPLRADDERLGRAIAGSALPSPVAEFLADLGNTAVAVPVLAVALGWAAWCARRAAAPRWWLTPLAAAVAMAAVPALVVPFKALIDRPGPPGPLAGETGFFPSGHAATAAVAYGAAALLLQPLLRPRLRRPLLVAVAALNLAVAAGLVRRGYHWPLDTVASWCLSGLLLWTVFKGQPVEPQRSVHPRPPHAPAAPGRAERPGVTSARGSALSCRTPAPPCPWPSATDCGARRSRRPGSWTTG</sequence>
<evidence type="ECO:0000259" key="3">
    <source>
        <dbReference type="SMART" id="SM00014"/>
    </source>
</evidence>